<dbReference type="EMBL" id="NHYE01001407">
    <property type="protein sequence ID" value="PPQ95896.1"/>
    <property type="molecule type" value="Genomic_DNA"/>
</dbReference>
<dbReference type="OrthoDB" id="2866354at2759"/>
<evidence type="ECO:0000313" key="2">
    <source>
        <dbReference type="EMBL" id="PPQ95896.1"/>
    </source>
</evidence>
<keyword evidence="1" id="KW-0812">Transmembrane</keyword>
<dbReference type="STRING" id="231916.A0A409XYR8"/>
<keyword evidence="1" id="KW-0472">Membrane</keyword>
<keyword evidence="1" id="KW-1133">Transmembrane helix</keyword>
<feature type="transmembrane region" description="Helical" evidence="1">
    <location>
        <begin position="356"/>
        <end position="379"/>
    </location>
</feature>
<gene>
    <name evidence="2" type="ORF">CVT26_015582</name>
</gene>
<evidence type="ECO:0000256" key="1">
    <source>
        <dbReference type="SAM" id="Phobius"/>
    </source>
</evidence>
<dbReference type="AlphaFoldDB" id="A0A409XYR8"/>
<proteinExistence type="predicted"/>
<name>A0A409XYR8_9AGAR</name>
<keyword evidence="3" id="KW-1185">Reference proteome</keyword>
<organism evidence="2 3">
    <name type="scientific">Gymnopilus dilepis</name>
    <dbReference type="NCBI Taxonomy" id="231916"/>
    <lineage>
        <taxon>Eukaryota</taxon>
        <taxon>Fungi</taxon>
        <taxon>Dikarya</taxon>
        <taxon>Basidiomycota</taxon>
        <taxon>Agaricomycotina</taxon>
        <taxon>Agaricomycetes</taxon>
        <taxon>Agaricomycetidae</taxon>
        <taxon>Agaricales</taxon>
        <taxon>Agaricineae</taxon>
        <taxon>Hymenogastraceae</taxon>
        <taxon>Gymnopilus</taxon>
    </lineage>
</organism>
<reference evidence="2 3" key="1">
    <citation type="journal article" date="2018" name="Evol. Lett.">
        <title>Horizontal gene cluster transfer increased hallucinogenic mushroom diversity.</title>
        <authorList>
            <person name="Reynolds H.T."/>
            <person name="Vijayakumar V."/>
            <person name="Gluck-Thaler E."/>
            <person name="Korotkin H.B."/>
            <person name="Matheny P.B."/>
            <person name="Slot J.C."/>
        </authorList>
    </citation>
    <scope>NUCLEOTIDE SEQUENCE [LARGE SCALE GENOMIC DNA]</scope>
    <source>
        <strain evidence="2 3">SRW20</strain>
    </source>
</reference>
<evidence type="ECO:0000313" key="3">
    <source>
        <dbReference type="Proteomes" id="UP000284706"/>
    </source>
</evidence>
<dbReference type="Proteomes" id="UP000284706">
    <property type="component" value="Unassembled WGS sequence"/>
</dbReference>
<feature type="transmembrane region" description="Helical" evidence="1">
    <location>
        <begin position="399"/>
        <end position="419"/>
    </location>
</feature>
<protein>
    <submittedName>
        <fullName evidence="2">Uncharacterized protein</fullName>
    </submittedName>
</protein>
<accession>A0A409XYR8</accession>
<dbReference type="Gene3D" id="1.20.58.340">
    <property type="entry name" value="Magnesium transport protein CorA, transmembrane region"/>
    <property type="match status" value="1"/>
</dbReference>
<comment type="caution">
    <text evidence="2">The sequence shown here is derived from an EMBL/GenBank/DDBJ whole genome shotgun (WGS) entry which is preliminary data.</text>
</comment>
<sequence>MDQPCSHPEIESRSLISPPHLVDDKAKHRSLIDLLEVYSDHVVQKKQLDHAELLDHFPEIGEHEEVEYPPALRVFFIGDLEFGAGQTASWFRQRFGVSPLFLECVRAPRNGVTIGNASFLRRGQGRCTSLDGIYRYSPGLAAPDEPARPPVHVWFSLSCLESGVGSTYLIHKCPEDAKEFILSCAQGPDFRSLLRPLSVDMFLAEDCIQKWSDRVAQTRRDLLQFEGPLESDMDHEKTEKAVESLYQLSQLFQIIRDVVADVQDQLEFLSAVFNQKRDQTIAQSLQDGSVSESLQFLISKNQIMLRWVKNYTERTQVQISRFFNHATQKDNAVNVNISQLTSKIAVSTQKDSSAMITMAAVTMVFLPGSFVSALFSTVFFDTAENRSGNVSLLVHPQWWLFPAIVIPLTIAVFLIWIVWWQIRNQMALAGLSRAGFSMGSTLQLNKISIHGRGEETDVEKVEYPYAVPALSSADNTSPRAVYGYRFE</sequence>
<dbReference type="InParanoid" id="A0A409XYR8"/>